<feature type="signal peptide" evidence="1">
    <location>
        <begin position="1"/>
        <end position="22"/>
    </location>
</feature>
<keyword evidence="3" id="KW-1185">Reference proteome</keyword>
<proteinExistence type="predicted"/>
<protein>
    <submittedName>
        <fullName evidence="2">Uncharacterized protein</fullName>
    </submittedName>
</protein>
<keyword evidence="1" id="KW-0732">Signal</keyword>
<accession>A0A437QK59</accession>
<comment type="caution">
    <text evidence="2">The sequence shown here is derived from an EMBL/GenBank/DDBJ whole genome shotgun (WGS) entry which is preliminary data.</text>
</comment>
<name>A0A437QK59_9PROT</name>
<sequence length="199" mass="22183">MRILTVLGLFLLLAGFAADASAGWSKVGGKDKEDGSQLKGIALTSDDGKARLFFLCDSDKAAPQILIAHKEVIGKATEPFRVTYLVDDGDEQVHWFLAKGSGKTGSFFVRYPDDYEERFGPQPPPFSPGSNAINPDYLDWDRNIYLTVVHDFLNGKVALVRIRDTRKQNHYYSFILLGMKDYISELSACYNTPKPLPAE</sequence>
<dbReference type="EMBL" id="SADE01000003">
    <property type="protein sequence ID" value="RVU34901.1"/>
    <property type="molecule type" value="Genomic_DNA"/>
</dbReference>
<reference evidence="3" key="1">
    <citation type="submission" date="2019-01" db="EMBL/GenBank/DDBJ databases">
        <title>Gri0909 isolated from a small marine red alga.</title>
        <authorList>
            <person name="Kim J."/>
            <person name="Jeong S.E."/>
            <person name="Jeon C.O."/>
        </authorList>
    </citation>
    <scope>NUCLEOTIDE SEQUENCE [LARGE SCALE GENOMIC DNA]</scope>
    <source>
        <strain evidence="3">Gri0909</strain>
    </source>
</reference>
<dbReference type="RefSeq" id="WP_127767164.1">
    <property type="nucleotide sequence ID" value="NZ_SADE01000003.1"/>
</dbReference>
<dbReference type="AlphaFoldDB" id="A0A437QK59"/>
<gene>
    <name evidence="2" type="ORF">EOI86_18875</name>
</gene>
<organism evidence="2 3">
    <name type="scientific">Hwanghaeella grinnelliae</name>
    <dbReference type="NCBI Taxonomy" id="2500179"/>
    <lineage>
        <taxon>Bacteria</taxon>
        <taxon>Pseudomonadati</taxon>
        <taxon>Pseudomonadota</taxon>
        <taxon>Alphaproteobacteria</taxon>
        <taxon>Rhodospirillales</taxon>
        <taxon>Rhodospirillaceae</taxon>
        <taxon>Hwanghaeella</taxon>
    </lineage>
</organism>
<dbReference type="Proteomes" id="UP000287447">
    <property type="component" value="Unassembled WGS sequence"/>
</dbReference>
<evidence type="ECO:0000256" key="1">
    <source>
        <dbReference type="SAM" id="SignalP"/>
    </source>
</evidence>
<evidence type="ECO:0000313" key="3">
    <source>
        <dbReference type="Proteomes" id="UP000287447"/>
    </source>
</evidence>
<feature type="chain" id="PRO_5019367344" evidence="1">
    <location>
        <begin position="23"/>
        <end position="199"/>
    </location>
</feature>
<evidence type="ECO:0000313" key="2">
    <source>
        <dbReference type="EMBL" id="RVU34901.1"/>
    </source>
</evidence>